<keyword evidence="2" id="KW-1185">Reference proteome</keyword>
<dbReference type="Proteomes" id="UP001205486">
    <property type="component" value="Unassembled WGS sequence"/>
</dbReference>
<proteinExistence type="predicted"/>
<evidence type="ECO:0000313" key="2">
    <source>
        <dbReference type="Proteomes" id="UP001205486"/>
    </source>
</evidence>
<protein>
    <submittedName>
        <fullName evidence="1">Uncharacterized protein</fullName>
    </submittedName>
</protein>
<comment type="caution">
    <text evidence="1">The sequence shown here is derived from an EMBL/GenBank/DDBJ whole genome shotgun (WGS) entry which is preliminary data.</text>
</comment>
<accession>A0ACC6AKD6</accession>
<evidence type="ECO:0000313" key="1">
    <source>
        <dbReference type="EMBL" id="MCP2000320.1"/>
    </source>
</evidence>
<organism evidence="1 2">
    <name type="scientific">Nitrobacter winogradskyi</name>
    <name type="common">Nitrobacter agilis</name>
    <dbReference type="NCBI Taxonomy" id="913"/>
    <lineage>
        <taxon>Bacteria</taxon>
        <taxon>Pseudomonadati</taxon>
        <taxon>Pseudomonadota</taxon>
        <taxon>Alphaproteobacteria</taxon>
        <taxon>Hyphomicrobiales</taxon>
        <taxon>Nitrobacteraceae</taxon>
        <taxon>Nitrobacter</taxon>
    </lineage>
</organism>
<gene>
    <name evidence="1" type="ORF">J2S34_002768</name>
</gene>
<reference evidence="1" key="1">
    <citation type="submission" date="2022-03" db="EMBL/GenBank/DDBJ databases">
        <title>Interactions between chemoautotrophic and heterotrophic bacteria.</title>
        <authorList>
            <person name="Santoro A."/>
        </authorList>
    </citation>
    <scope>NUCLEOTIDE SEQUENCE</scope>
    <source>
        <strain evidence="1">Nb-106</strain>
    </source>
</reference>
<dbReference type="EMBL" id="JALJZS010000002">
    <property type="protein sequence ID" value="MCP2000320.1"/>
    <property type="molecule type" value="Genomic_DNA"/>
</dbReference>
<name>A0ACC6AKD6_NITWI</name>
<sequence length="46" mass="4756">MAFVPSGVRAPASGLSSRAAGHEAHLRQPPECGWANAQADTNSPVR</sequence>